<protein>
    <submittedName>
        <fullName evidence="3">GGDEF domain-containing protein</fullName>
    </submittedName>
</protein>
<dbReference type="InterPro" id="IPR000160">
    <property type="entry name" value="GGDEF_dom"/>
</dbReference>
<keyword evidence="1" id="KW-0812">Transmembrane</keyword>
<dbReference type="NCBIfam" id="TIGR00254">
    <property type="entry name" value="GGDEF"/>
    <property type="match status" value="1"/>
</dbReference>
<reference evidence="3 4" key="1">
    <citation type="submission" date="2018-05" db="EMBL/GenBank/DDBJ databases">
        <title>Evolution of GPA BGCs.</title>
        <authorList>
            <person name="Waglechner N."/>
            <person name="Wright G.D."/>
        </authorList>
    </citation>
    <scope>NUCLEOTIDE SEQUENCE [LARGE SCALE GENOMIC DNA]</scope>
    <source>
        <strain evidence="3 4">A82846</strain>
    </source>
</reference>
<dbReference type="GO" id="GO:0043709">
    <property type="term" value="P:cell adhesion involved in single-species biofilm formation"/>
    <property type="evidence" value="ECO:0007669"/>
    <property type="project" value="TreeGrafter"/>
</dbReference>
<dbReference type="InterPro" id="IPR050469">
    <property type="entry name" value="Diguanylate_Cyclase"/>
</dbReference>
<dbReference type="GO" id="GO:1902201">
    <property type="term" value="P:negative regulation of bacterial-type flagellum-dependent cell motility"/>
    <property type="evidence" value="ECO:0007669"/>
    <property type="project" value="TreeGrafter"/>
</dbReference>
<gene>
    <name evidence="3" type="ORF">DMH04_48620</name>
</gene>
<keyword evidence="1" id="KW-0472">Membrane</keyword>
<dbReference type="InterPro" id="IPR043128">
    <property type="entry name" value="Rev_trsase/Diguanyl_cyclase"/>
</dbReference>
<dbReference type="PANTHER" id="PTHR45138:SF9">
    <property type="entry name" value="DIGUANYLATE CYCLASE DGCM-RELATED"/>
    <property type="match status" value="1"/>
</dbReference>
<dbReference type="Gene3D" id="3.30.70.270">
    <property type="match status" value="1"/>
</dbReference>
<comment type="caution">
    <text evidence="3">The sequence shown here is derived from an EMBL/GenBank/DDBJ whole genome shotgun (WGS) entry which is preliminary data.</text>
</comment>
<feature type="transmembrane region" description="Helical" evidence="1">
    <location>
        <begin position="216"/>
        <end position="245"/>
    </location>
</feature>
<proteinExistence type="predicted"/>
<dbReference type="AlphaFoldDB" id="A0A428YIY7"/>
<evidence type="ECO:0000313" key="4">
    <source>
        <dbReference type="Proteomes" id="UP000287547"/>
    </source>
</evidence>
<dbReference type="CDD" id="cd01949">
    <property type="entry name" value="GGDEF"/>
    <property type="match status" value="1"/>
</dbReference>
<dbReference type="Pfam" id="PF00990">
    <property type="entry name" value="GGDEF"/>
    <property type="match status" value="1"/>
</dbReference>
<keyword evidence="1" id="KW-1133">Transmembrane helix</keyword>
<dbReference type="FunFam" id="3.30.70.270:FF:000001">
    <property type="entry name" value="Diguanylate cyclase domain protein"/>
    <property type="match status" value="1"/>
</dbReference>
<feature type="transmembrane region" description="Helical" evidence="1">
    <location>
        <begin position="94"/>
        <end position="119"/>
    </location>
</feature>
<dbReference type="PROSITE" id="PS50887">
    <property type="entry name" value="GGDEF"/>
    <property type="match status" value="1"/>
</dbReference>
<dbReference type="PANTHER" id="PTHR45138">
    <property type="entry name" value="REGULATORY COMPONENTS OF SENSORY TRANSDUCTION SYSTEM"/>
    <property type="match status" value="1"/>
</dbReference>
<dbReference type="InterPro" id="IPR029787">
    <property type="entry name" value="Nucleotide_cyclase"/>
</dbReference>
<evidence type="ECO:0000313" key="3">
    <source>
        <dbReference type="EMBL" id="RSM67567.1"/>
    </source>
</evidence>
<organism evidence="3 4">
    <name type="scientific">Kibdelosporangium aridum</name>
    <dbReference type="NCBI Taxonomy" id="2030"/>
    <lineage>
        <taxon>Bacteria</taxon>
        <taxon>Bacillati</taxon>
        <taxon>Actinomycetota</taxon>
        <taxon>Actinomycetes</taxon>
        <taxon>Pseudonocardiales</taxon>
        <taxon>Pseudonocardiaceae</taxon>
        <taxon>Kibdelosporangium</taxon>
    </lineage>
</organism>
<sequence length="437" mass="47544">MKATEEPARRQWVPVRDWALWKRPRRWITYTLTTEAITLALTIWAALYFSVTDQQIFTYALLAGLGVLQAEISRKIERARRSLNVTPHISMTSVWMLPGILLLPPQLIALLSFTLYLHLGIRTWFGLRNVDPHRTATNATTVILTCFIANLVTHALFGADPMSATPGVAAAAVCVAGGMYFLVNTAITGGGLYLAAPEKASVKRIIGTWDDNLLDLATLCLGGMMVMAIINQPLMGLVMFVPMFVMQRSVLAKQLEELASTDQKTGLLNATAWHQRGNQELSRASRTGGEFSVMMIDLDYFKKINDTYGHLAGDDMLIALADLLKRETRAHDLVGRFGGEEFVVLLAGASELEAVVAAERLRMLITELVVHSNTNDGEAVVISDRSASIGVAAYPEAGQTLDEVLASADAAVYVAKESGRNRVVGVATRDTVAATPG</sequence>
<feature type="transmembrane region" description="Helical" evidence="1">
    <location>
        <begin position="27"/>
        <end position="50"/>
    </location>
</feature>
<dbReference type="Proteomes" id="UP000287547">
    <property type="component" value="Unassembled WGS sequence"/>
</dbReference>
<name>A0A428YIY7_KIBAR</name>
<feature type="transmembrane region" description="Helical" evidence="1">
    <location>
        <begin position="139"/>
        <end position="157"/>
    </location>
</feature>
<dbReference type="OrthoDB" id="23692at2"/>
<dbReference type="EMBL" id="QHKI01000082">
    <property type="protein sequence ID" value="RSM67567.1"/>
    <property type="molecule type" value="Genomic_DNA"/>
</dbReference>
<dbReference type="GO" id="GO:0052621">
    <property type="term" value="F:diguanylate cyclase activity"/>
    <property type="evidence" value="ECO:0007669"/>
    <property type="project" value="TreeGrafter"/>
</dbReference>
<evidence type="ECO:0000259" key="2">
    <source>
        <dbReference type="PROSITE" id="PS50887"/>
    </source>
</evidence>
<accession>A0A428YIY7</accession>
<feature type="domain" description="GGDEF" evidence="2">
    <location>
        <begin position="289"/>
        <end position="428"/>
    </location>
</feature>
<dbReference type="GO" id="GO:0005886">
    <property type="term" value="C:plasma membrane"/>
    <property type="evidence" value="ECO:0007669"/>
    <property type="project" value="TreeGrafter"/>
</dbReference>
<feature type="transmembrane region" description="Helical" evidence="1">
    <location>
        <begin position="169"/>
        <end position="196"/>
    </location>
</feature>
<dbReference type="SUPFAM" id="SSF55073">
    <property type="entry name" value="Nucleotide cyclase"/>
    <property type="match status" value="1"/>
</dbReference>
<evidence type="ECO:0000256" key="1">
    <source>
        <dbReference type="SAM" id="Phobius"/>
    </source>
</evidence>
<dbReference type="SMART" id="SM00267">
    <property type="entry name" value="GGDEF"/>
    <property type="match status" value="1"/>
</dbReference>